<dbReference type="PANTHER" id="PTHR43462">
    <property type="entry name" value="ALANYL-TRNA EDITING PROTEIN"/>
    <property type="match status" value="1"/>
</dbReference>
<keyword evidence="6" id="KW-0862">Zinc</keyword>
<dbReference type="SMART" id="SM00863">
    <property type="entry name" value="tRNA_SAD"/>
    <property type="match status" value="1"/>
</dbReference>
<name>A0A240PKK5_ANOAO</name>
<dbReference type="GO" id="GO:0005737">
    <property type="term" value="C:cytoplasm"/>
    <property type="evidence" value="ECO:0007669"/>
    <property type="project" value="UniProtKB-SubCell"/>
</dbReference>
<dbReference type="GO" id="GO:0003676">
    <property type="term" value="F:nucleic acid binding"/>
    <property type="evidence" value="ECO:0007669"/>
    <property type="project" value="InterPro"/>
</dbReference>
<evidence type="ECO:0000256" key="6">
    <source>
        <dbReference type="ARBA" id="ARBA00022833"/>
    </source>
</evidence>
<evidence type="ECO:0000256" key="7">
    <source>
        <dbReference type="ARBA" id="ARBA00022917"/>
    </source>
</evidence>
<dbReference type="AlphaFoldDB" id="A0A240PKK5"/>
<accession>A0A240PKK5</accession>
<evidence type="ECO:0000256" key="2">
    <source>
        <dbReference type="ARBA" id="ARBA00004496"/>
    </source>
</evidence>
<dbReference type="InterPro" id="IPR018163">
    <property type="entry name" value="Thr/Ala-tRNA-synth_IIc_edit"/>
</dbReference>
<dbReference type="Pfam" id="PF07973">
    <property type="entry name" value="tRNA_SAD"/>
    <property type="match status" value="1"/>
</dbReference>
<dbReference type="GO" id="GO:0002196">
    <property type="term" value="F:Ser-tRNA(Ala) deacylase activity"/>
    <property type="evidence" value="ECO:0007669"/>
    <property type="project" value="TreeGrafter"/>
</dbReference>
<dbReference type="Gene3D" id="3.30.980.10">
    <property type="entry name" value="Threonyl-trna Synthetase, Chain A, domain 2"/>
    <property type="match status" value="1"/>
</dbReference>
<dbReference type="InterPro" id="IPR009000">
    <property type="entry name" value="Transl_B-barrel_sf"/>
</dbReference>
<dbReference type="Gene3D" id="2.40.30.130">
    <property type="match status" value="1"/>
</dbReference>
<dbReference type="GO" id="GO:0006419">
    <property type="term" value="P:alanyl-tRNA aminoacylation"/>
    <property type="evidence" value="ECO:0007669"/>
    <property type="project" value="InterPro"/>
</dbReference>
<dbReference type="InterPro" id="IPR051335">
    <property type="entry name" value="Alanyl-tRNA_Editing_Enzymes"/>
</dbReference>
<protein>
    <recommendedName>
        <fullName evidence="8">Alanyl-transfer RNA synthetases family profile domain-containing protein</fullName>
    </recommendedName>
</protein>
<dbReference type="VEuPathDB" id="VectorBase:AATE021812"/>
<evidence type="ECO:0000256" key="3">
    <source>
        <dbReference type="ARBA" id="ARBA00008429"/>
    </source>
</evidence>
<dbReference type="SUPFAM" id="SSF50447">
    <property type="entry name" value="Translation proteins"/>
    <property type="match status" value="1"/>
</dbReference>
<dbReference type="InterPro" id="IPR018165">
    <property type="entry name" value="Ala-tRNA-synth_IIc_core"/>
</dbReference>
<dbReference type="SUPFAM" id="SSF55186">
    <property type="entry name" value="ThrRS/AlaRS common domain"/>
    <property type="match status" value="1"/>
</dbReference>
<dbReference type="FunFam" id="3.30.980.10:FF:000007">
    <property type="entry name" value="alanyl-tRNA editing protein Aarsd1"/>
    <property type="match status" value="1"/>
</dbReference>
<dbReference type="PROSITE" id="PS50860">
    <property type="entry name" value="AA_TRNA_LIGASE_II_ALA"/>
    <property type="match status" value="1"/>
</dbReference>
<proteinExistence type="inferred from homology"/>
<keyword evidence="7" id="KW-0648">Protein biosynthesis</keyword>
<comment type="similarity">
    <text evidence="3">Belongs to the class-II aminoacyl-tRNA synthetase family. Alax-L subfamily.</text>
</comment>
<evidence type="ECO:0000256" key="5">
    <source>
        <dbReference type="ARBA" id="ARBA00022723"/>
    </source>
</evidence>
<evidence type="ECO:0000259" key="8">
    <source>
        <dbReference type="PROSITE" id="PS50860"/>
    </source>
</evidence>
<dbReference type="GO" id="GO:0046872">
    <property type="term" value="F:metal ion binding"/>
    <property type="evidence" value="ECO:0007669"/>
    <property type="project" value="UniProtKB-KW"/>
</dbReference>
<evidence type="ECO:0000313" key="9">
    <source>
        <dbReference type="EnsemblMetazoa" id="AATE021812-PA.1"/>
    </source>
</evidence>
<dbReference type="EnsemblMetazoa" id="AATE021812-RA">
    <property type="protein sequence ID" value="AATE021812-PA.1"/>
    <property type="gene ID" value="AATE021812"/>
</dbReference>
<organism evidence="9">
    <name type="scientific">Anopheles atroparvus</name>
    <name type="common">European mosquito</name>
    <dbReference type="NCBI Taxonomy" id="41427"/>
    <lineage>
        <taxon>Eukaryota</taxon>
        <taxon>Metazoa</taxon>
        <taxon>Ecdysozoa</taxon>
        <taxon>Arthropoda</taxon>
        <taxon>Hexapoda</taxon>
        <taxon>Insecta</taxon>
        <taxon>Pterygota</taxon>
        <taxon>Neoptera</taxon>
        <taxon>Endopterygota</taxon>
        <taxon>Diptera</taxon>
        <taxon>Nematocera</taxon>
        <taxon>Culicoidea</taxon>
        <taxon>Culicidae</taxon>
        <taxon>Anophelinae</taxon>
        <taxon>Anopheles</taxon>
    </lineage>
</organism>
<sequence>MVFKCQEDSFLQEFKTKVVSCEKVKGGFNVIFEDTVLFPEGGGQPSDHGRVNDRLVKSVVRKGALAVHFIEDETESAPFAVGDEVSQHVDWNRRFDHMQQHSGQHLITAIFDREFQLNTKSWWLGAESSYIDLDAKDVTREQLEKVEKICNQLIIDCTPVGIKVYEPDDPALRSDVTRATRGLPEDVTGPLRVVSIEGVESNMCCGTHVRNLGQLQAVKLLGVEKAKNKCLVHFLVGGRVVRKLAECYEREVQFNTLLNGGPAFHVDLAKKLQTSVRSTQRIAKKLTTELASSEAERLNQQQVNSPKYVFLHRCDGPDSDFINTFLRLVKLPECFLFLTNGDTDSSGKGQVVLQGKPEDIGKLGPEVCNLLDGKGNGKGTRFNAKVNKLKNLDLCEKLIRDHFSEEDGLAEK</sequence>
<keyword evidence="4" id="KW-0963">Cytoplasm</keyword>
<evidence type="ECO:0000256" key="4">
    <source>
        <dbReference type="ARBA" id="ARBA00022490"/>
    </source>
</evidence>
<dbReference type="GO" id="GO:0005524">
    <property type="term" value="F:ATP binding"/>
    <property type="evidence" value="ECO:0007669"/>
    <property type="project" value="InterPro"/>
</dbReference>
<dbReference type="GO" id="GO:0004813">
    <property type="term" value="F:alanine-tRNA ligase activity"/>
    <property type="evidence" value="ECO:0007669"/>
    <property type="project" value="InterPro"/>
</dbReference>
<dbReference type="InterPro" id="IPR012947">
    <property type="entry name" value="tRNA_SAD"/>
</dbReference>
<dbReference type="PANTHER" id="PTHR43462:SF1">
    <property type="entry name" value="ALANYL-TRNA EDITING PROTEIN AARSD1"/>
    <property type="match status" value="1"/>
</dbReference>
<keyword evidence="5" id="KW-0479">Metal-binding</keyword>
<feature type="domain" description="Alanyl-transfer RNA synthetases family profile" evidence="8">
    <location>
        <begin position="1"/>
        <end position="221"/>
    </location>
</feature>
<dbReference type="STRING" id="41427.A0A240PKK5"/>
<reference evidence="9" key="1">
    <citation type="submission" date="2022-08" db="UniProtKB">
        <authorList>
            <consortium name="EnsemblMetazoa"/>
        </authorList>
    </citation>
    <scope>IDENTIFICATION</scope>
    <source>
        <strain evidence="9">EBRO</strain>
    </source>
</reference>
<evidence type="ECO:0000256" key="1">
    <source>
        <dbReference type="ARBA" id="ARBA00001947"/>
    </source>
</evidence>
<comment type="subcellular location">
    <subcellularLocation>
        <location evidence="2">Cytoplasm</location>
    </subcellularLocation>
</comment>
<comment type="cofactor">
    <cofactor evidence="1">
        <name>Zn(2+)</name>
        <dbReference type="ChEBI" id="CHEBI:29105"/>
    </cofactor>
</comment>